<accession>A0A8A3PJB2</accession>
<sequence length="402" mass="45123">MMVVSHSPLKLVGLSPGAANGVQTIVNLQFRKEHCALLDLFGDLKTKVEKSSADAERRVEESQKQLEETENRLKKLEDEYRDLAQKNKAWEDELKDLKRKMKKLGELMRAGTCATGLQRPQLPRINVSSHGLLHDKDQQQQSQLPLLTASPDHYRRDVADLQDHLKLNIISSQVGLDMPAVRQQPSKPIAEEPSPVLRSDSTLLSSVSNTTLQNRHNHPLDRHESNQAMPSTAHNKQAVLPPPSPLSAPRAIERRPPLSGKPSRKATSRKFDSLPPWVNISQAPDQDNETYLTYAAEYIGGIKQRKDQFEFIARFIRGLLDEEDRDTLLRQLQKKFSSRTTKNGLVEVMCGFADVGDAMEAVGLLGRSRSGKRDGDDAGMSSVQKKRKALESQLSEEYDDEL</sequence>
<evidence type="ECO:0000256" key="1">
    <source>
        <dbReference type="SAM" id="Coils"/>
    </source>
</evidence>
<organism evidence="3 4">
    <name type="scientific">Monilinia vaccinii-corymbosi</name>
    <dbReference type="NCBI Taxonomy" id="61207"/>
    <lineage>
        <taxon>Eukaryota</taxon>
        <taxon>Fungi</taxon>
        <taxon>Dikarya</taxon>
        <taxon>Ascomycota</taxon>
        <taxon>Pezizomycotina</taxon>
        <taxon>Leotiomycetes</taxon>
        <taxon>Helotiales</taxon>
        <taxon>Sclerotiniaceae</taxon>
        <taxon>Monilinia</taxon>
    </lineage>
</organism>
<feature type="region of interest" description="Disordered" evidence="2">
    <location>
        <begin position="366"/>
        <end position="402"/>
    </location>
</feature>
<dbReference type="OrthoDB" id="3530645at2759"/>
<dbReference type="EMBL" id="CP063409">
    <property type="protein sequence ID" value="QSZ35109.1"/>
    <property type="molecule type" value="Genomic_DNA"/>
</dbReference>
<keyword evidence="4" id="KW-1185">Reference proteome</keyword>
<evidence type="ECO:0000313" key="3">
    <source>
        <dbReference type="EMBL" id="QSZ35109.1"/>
    </source>
</evidence>
<feature type="compositionally biased region" description="Polar residues" evidence="2">
    <location>
        <begin position="226"/>
        <end position="235"/>
    </location>
</feature>
<reference evidence="3" key="1">
    <citation type="submission" date="2020-10" db="EMBL/GenBank/DDBJ databases">
        <title>Genome Sequence of Monilinia vaccinii-corymbosi Sheds Light on Mummy Berry Disease Infection of Blueberry and Mating Type.</title>
        <authorList>
            <person name="Yow A.G."/>
            <person name="Zhang Y."/>
            <person name="Bansal K."/>
            <person name="Eacker S.M."/>
            <person name="Sullivan S."/>
            <person name="Liachko I."/>
            <person name="Cubeta M.A."/>
            <person name="Rollins J.A."/>
            <person name="Ashrafi H."/>
        </authorList>
    </citation>
    <scope>NUCLEOTIDE SEQUENCE</scope>
    <source>
        <strain evidence="3">RL-1</strain>
    </source>
</reference>
<feature type="region of interest" description="Disordered" evidence="2">
    <location>
        <begin position="178"/>
        <end position="271"/>
    </location>
</feature>
<feature type="coiled-coil region" evidence="1">
    <location>
        <begin position="45"/>
        <end position="107"/>
    </location>
</feature>
<name>A0A8A3PJB2_9HELO</name>
<evidence type="ECO:0000256" key="2">
    <source>
        <dbReference type="SAM" id="MobiDB-lite"/>
    </source>
</evidence>
<dbReference type="AlphaFoldDB" id="A0A8A3PJB2"/>
<dbReference type="Gene3D" id="1.10.287.2610">
    <property type="match status" value="1"/>
</dbReference>
<gene>
    <name evidence="3" type="ORF">DSL72_007973</name>
</gene>
<proteinExistence type="predicted"/>
<protein>
    <submittedName>
        <fullName evidence="3">Uncharacterized protein</fullName>
    </submittedName>
</protein>
<dbReference type="Proteomes" id="UP000672032">
    <property type="component" value="Chromosome 5"/>
</dbReference>
<feature type="compositionally biased region" description="Low complexity" evidence="2">
    <location>
        <begin position="199"/>
        <end position="212"/>
    </location>
</feature>
<keyword evidence="1" id="KW-0175">Coiled coil</keyword>
<evidence type="ECO:0000313" key="4">
    <source>
        <dbReference type="Proteomes" id="UP000672032"/>
    </source>
</evidence>